<proteinExistence type="predicted"/>
<sequence length="145" mass="14720">MDQHFPSARNQFSGEVAEAKHGAVNDEVTLRLAGGQEIVATVTSESARRLGLASGKKAVAMVKASSVIVMVDVDVSKVSARNAISGKVTNVTKGAVNTDVTVTDDTGLAISAIITNSSAERLGLVVGKPAAAIFKASSVIVAVDG</sequence>
<dbReference type="SUPFAM" id="SSF50331">
    <property type="entry name" value="MOP-like"/>
    <property type="match status" value="2"/>
</dbReference>
<evidence type="ECO:0000313" key="4">
    <source>
        <dbReference type="EMBL" id="QEZ45177.1"/>
    </source>
</evidence>
<dbReference type="NCBIfam" id="TIGR00638">
    <property type="entry name" value="Mop"/>
    <property type="match status" value="2"/>
</dbReference>
<gene>
    <name evidence="4" type="ORF">D2917_09295</name>
</gene>
<accession>A0A5P3VFN5</accession>
<dbReference type="Gene3D" id="2.40.50.100">
    <property type="match status" value="2"/>
</dbReference>
<dbReference type="InterPro" id="IPR005116">
    <property type="entry name" value="Transp-assoc_OB_typ1"/>
</dbReference>
<feature type="domain" description="Mop" evidence="3">
    <location>
        <begin position="5"/>
        <end position="71"/>
    </location>
</feature>
<dbReference type="Proteomes" id="UP000325743">
    <property type="component" value="Chromosome 1"/>
</dbReference>
<evidence type="ECO:0000256" key="1">
    <source>
        <dbReference type="ARBA" id="ARBA00022505"/>
    </source>
</evidence>
<dbReference type="InterPro" id="IPR008995">
    <property type="entry name" value="Mo/tungstate-bd_C_term_dom"/>
</dbReference>
<feature type="domain" description="Mop" evidence="3">
    <location>
        <begin position="77"/>
        <end position="143"/>
    </location>
</feature>
<dbReference type="PANTHER" id="PTHR30432">
    <property type="entry name" value="TRANSCRIPTIONAL REGULATOR MODE"/>
    <property type="match status" value="1"/>
</dbReference>
<dbReference type="InterPro" id="IPR004606">
    <property type="entry name" value="Mop_domain"/>
</dbReference>
<evidence type="ECO:0000256" key="2">
    <source>
        <dbReference type="PROSITE-ProRule" id="PRU01213"/>
    </source>
</evidence>
<dbReference type="Pfam" id="PF03459">
    <property type="entry name" value="TOBE"/>
    <property type="match status" value="2"/>
</dbReference>
<name>A0A5P3VFN5_9BURK</name>
<evidence type="ECO:0000259" key="3">
    <source>
        <dbReference type="PROSITE" id="PS51866"/>
    </source>
</evidence>
<protein>
    <submittedName>
        <fullName evidence="4">Transporter</fullName>
    </submittedName>
</protein>
<evidence type="ECO:0000313" key="5">
    <source>
        <dbReference type="Proteomes" id="UP000325743"/>
    </source>
</evidence>
<organism evidence="4 5">
    <name type="scientific">Cupriavidus oxalaticus</name>
    <dbReference type="NCBI Taxonomy" id="96344"/>
    <lineage>
        <taxon>Bacteria</taxon>
        <taxon>Pseudomonadati</taxon>
        <taxon>Pseudomonadota</taxon>
        <taxon>Betaproteobacteria</taxon>
        <taxon>Burkholderiales</taxon>
        <taxon>Burkholderiaceae</taxon>
        <taxon>Cupriavidus</taxon>
    </lineage>
</organism>
<keyword evidence="1 2" id="KW-0500">Molybdenum</keyword>
<dbReference type="EMBL" id="CP032518">
    <property type="protein sequence ID" value="QEZ45177.1"/>
    <property type="molecule type" value="Genomic_DNA"/>
</dbReference>
<dbReference type="AlphaFoldDB" id="A0A5P3VFN5"/>
<reference evidence="4 5" key="1">
    <citation type="submission" date="2018-09" db="EMBL/GenBank/DDBJ databases">
        <title>Complete genome sequence of Cupriavidus oxalaticus T2, a bacterium capable of phenol tolerance and degradation.</title>
        <authorList>
            <person name="Yan J."/>
        </authorList>
    </citation>
    <scope>NUCLEOTIDE SEQUENCE [LARGE SCALE GENOMIC DNA]</scope>
    <source>
        <strain evidence="4 5">T2</strain>
    </source>
</reference>
<dbReference type="PROSITE" id="PS51866">
    <property type="entry name" value="MOP"/>
    <property type="match status" value="2"/>
</dbReference>
<dbReference type="RefSeq" id="WP_151070908.1">
    <property type="nucleotide sequence ID" value="NZ_CP032518.1"/>
</dbReference>
<dbReference type="InterPro" id="IPR051815">
    <property type="entry name" value="Molybdate_resp_trans_reg"/>
</dbReference>
<dbReference type="GO" id="GO:0015689">
    <property type="term" value="P:molybdate ion transport"/>
    <property type="evidence" value="ECO:0007669"/>
    <property type="project" value="InterPro"/>
</dbReference>
<dbReference type="PANTHER" id="PTHR30432:SF1">
    <property type="entry name" value="DNA-BINDING TRANSCRIPTIONAL DUAL REGULATOR MODE"/>
    <property type="match status" value="1"/>
</dbReference>